<dbReference type="PROSITE" id="PS50158">
    <property type="entry name" value="ZF_CCHC"/>
    <property type="match status" value="1"/>
</dbReference>
<gene>
    <name evidence="4" type="ORF">RND81_04G014900</name>
</gene>
<dbReference type="InterPro" id="IPR001878">
    <property type="entry name" value="Znf_CCHC"/>
</dbReference>
<proteinExistence type="predicted"/>
<dbReference type="Gene3D" id="2.40.70.10">
    <property type="entry name" value="Acid Proteases"/>
    <property type="match status" value="1"/>
</dbReference>
<keyword evidence="1" id="KW-0479">Metal-binding</keyword>
<comment type="caution">
    <text evidence="4">The sequence shown here is derived from an EMBL/GenBank/DDBJ whole genome shotgun (WGS) entry which is preliminary data.</text>
</comment>
<feature type="region of interest" description="Disordered" evidence="2">
    <location>
        <begin position="221"/>
        <end position="262"/>
    </location>
</feature>
<dbReference type="CDD" id="cd00303">
    <property type="entry name" value="retropepsin_like"/>
    <property type="match status" value="1"/>
</dbReference>
<name>A0AAW1LGK1_SAPOF</name>
<dbReference type="GO" id="GO:0008270">
    <property type="term" value="F:zinc ion binding"/>
    <property type="evidence" value="ECO:0007669"/>
    <property type="project" value="UniProtKB-KW"/>
</dbReference>
<dbReference type="Proteomes" id="UP001443914">
    <property type="component" value="Unassembled WGS sequence"/>
</dbReference>
<evidence type="ECO:0000256" key="2">
    <source>
        <dbReference type="SAM" id="MobiDB-lite"/>
    </source>
</evidence>
<dbReference type="GO" id="GO:0003676">
    <property type="term" value="F:nucleic acid binding"/>
    <property type="evidence" value="ECO:0007669"/>
    <property type="project" value="InterPro"/>
</dbReference>
<feature type="compositionally biased region" description="Basic and acidic residues" evidence="2">
    <location>
        <begin position="245"/>
        <end position="258"/>
    </location>
</feature>
<protein>
    <recommendedName>
        <fullName evidence="3">CCHC-type domain-containing protein</fullName>
    </recommendedName>
</protein>
<keyword evidence="1" id="KW-0862">Zinc</keyword>
<sequence length="519" mass="59757">MEEKLNGITEVINVLVGAINKLTADKIQHGGGARDDEEVHKHHNHDDTDQQIKVELPDFHGTLNLEELLEWLRAVERIFEYKGYDDAKKFMVAILKFKGYASLWYEGVKQQRAQTRKEPLKSWEKLKKKLQAKSISADYTQELFLRLTHLRQNEGSVDSYQRDFEQLTLQCEIQERPEPEQKISRFLEGLDSKISGKVRLQPLWSFDEVVRLAQRVEKQGKGRVTQYKTPVKTPQWKQYSTPRTEPPERDNKTDKGKEVLSSPLRNSVGDLRRKCYQCQGYGHFSRECPINKTLTLIDIQELEAQEELMTESTEVATENDTQKEVILPPDEGVALVVYRVMHSQPTPMEEDQRQQIFQTRCTVMGKLCHVLVDSGSCTNAASTVLVEKLNLPTINNPQPYKLRWLSKGTEVQVDKQVLLPFSIGKTYSDQVLDVTHYGRDNTYSFKHEGRKVTLTLLAPFIYHRSGPEISKKPKESLLLMEAEFVKEASRQGVIYALLTKEVRGPQAQTVLPSHPLRIW</sequence>
<organism evidence="4 5">
    <name type="scientific">Saponaria officinalis</name>
    <name type="common">Common soapwort</name>
    <name type="synonym">Lychnis saponaria</name>
    <dbReference type="NCBI Taxonomy" id="3572"/>
    <lineage>
        <taxon>Eukaryota</taxon>
        <taxon>Viridiplantae</taxon>
        <taxon>Streptophyta</taxon>
        <taxon>Embryophyta</taxon>
        <taxon>Tracheophyta</taxon>
        <taxon>Spermatophyta</taxon>
        <taxon>Magnoliopsida</taxon>
        <taxon>eudicotyledons</taxon>
        <taxon>Gunneridae</taxon>
        <taxon>Pentapetalae</taxon>
        <taxon>Caryophyllales</taxon>
        <taxon>Caryophyllaceae</taxon>
        <taxon>Caryophylleae</taxon>
        <taxon>Saponaria</taxon>
    </lineage>
</organism>
<accession>A0AAW1LGK1</accession>
<evidence type="ECO:0000313" key="4">
    <source>
        <dbReference type="EMBL" id="KAK9732682.1"/>
    </source>
</evidence>
<dbReference type="Pfam" id="PF03732">
    <property type="entry name" value="Retrotrans_gag"/>
    <property type="match status" value="1"/>
</dbReference>
<dbReference type="PANTHER" id="PTHR35046:SF21">
    <property type="entry name" value="RETROTRANSPOSON GAG DOMAIN-CONTAINING PROTEIN-RELATED"/>
    <property type="match status" value="1"/>
</dbReference>
<dbReference type="InterPro" id="IPR036875">
    <property type="entry name" value="Znf_CCHC_sf"/>
</dbReference>
<evidence type="ECO:0000259" key="3">
    <source>
        <dbReference type="PROSITE" id="PS50158"/>
    </source>
</evidence>
<dbReference type="PANTHER" id="PTHR35046">
    <property type="entry name" value="ZINC KNUCKLE (CCHC-TYPE) FAMILY PROTEIN"/>
    <property type="match status" value="1"/>
</dbReference>
<evidence type="ECO:0000313" key="5">
    <source>
        <dbReference type="Proteomes" id="UP001443914"/>
    </source>
</evidence>
<dbReference type="AlphaFoldDB" id="A0AAW1LGK1"/>
<dbReference type="InterPro" id="IPR021109">
    <property type="entry name" value="Peptidase_aspartic_dom_sf"/>
</dbReference>
<evidence type="ECO:0000256" key="1">
    <source>
        <dbReference type="PROSITE-ProRule" id="PRU00047"/>
    </source>
</evidence>
<dbReference type="InterPro" id="IPR005162">
    <property type="entry name" value="Retrotrans_gag_dom"/>
</dbReference>
<dbReference type="SUPFAM" id="SSF57756">
    <property type="entry name" value="Retrovirus zinc finger-like domains"/>
    <property type="match status" value="1"/>
</dbReference>
<dbReference type="Pfam" id="PF00098">
    <property type="entry name" value="zf-CCHC"/>
    <property type="match status" value="1"/>
</dbReference>
<dbReference type="EMBL" id="JBDFQZ010000004">
    <property type="protein sequence ID" value="KAK9732682.1"/>
    <property type="molecule type" value="Genomic_DNA"/>
</dbReference>
<keyword evidence="5" id="KW-1185">Reference proteome</keyword>
<dbReference type="Gene3D" id="4.10.60.10">
    <property type="entry name" value="Zinc finger, CCHC-type"/>
    <property type="match status" value="1"/>
</dbReference>
<feature type="domain" description="CCHC-type" evidence="3">
    <location>
        <begin position="273"/>
        <end position="289"/>
    </location>
</feature>
<dbReference type="SMART" id="SM00343">
    <property type="entry name" value="ZnF_C2HC"/>
    <property type="match status" value="1"/>
</dbReference>
<keyword evidence="1" id="KW-0863">Zinc-finger</keyword>
<reference evidence="4" key="1">
    <citation type="submission" date="2024-03" db="EMBL/GenBank/DDBJ databases">
        <title>WGS assembly of Saponaria officinalis var. Norfolk2.</title>
        <authorList>
            <person name="Jenkins J."/>
            <person name="Shu S."/>
            <person name="Grimwood J."/>
            <person name="Barry K."/>
            <person name="Goodstein D."/>
            <person name="Schmutz J."/>
            <person name="Leebens-Mack J."/>
            <person name="Osbourn A."/>
        </authorList>
    </citation>
    <scope>NUCLEOTIDE SEQUENCE [LARGE SCALE GENOMIC DNA]</scope>
    <source>
        <strain evidence="4">JIC</strain>
    </source>
</reference>
<feature type="region of interest" description="Disordered" evidence="2">
    <location>
        <begin position="29"/>
        <end position="49"/>
    </location>
</feature>